<evidence type="ECO:0000256" key="8">
    <source>
        <dbReference type="ARBA" id="ARBA00022741"/>
    </source>
</evidence>
<dbReference type="GO" id="GO:0043531">
    <property type="term" value="F:ADP binding"/>
    <property type="evidence" value="ECO:0007669"/>
    <property type="project" value="InterPro"/>
</dbReference>
<keyword evidence="10" id="KW-0067">ATP-binding</keyword>
<evidence type="ECO:0000313" key="13">
    <source>
        <dbReference type="EMBL" id="CAI9095834.1"/>
    </source>
</evidence>
<keyword evidence="6" id="KW-0381">Hypersensitive response</keyword>
<keyword evidence="5" id="KW-0433">Leucine-rich repeat</keyword>
<protein>
    <submittedName>
        <fullName evidence="13">OLC1v1031857C1</fullName>
    </submittedName>
</protein>
<comment type="similarity">
    <text evidence="3">Belongs to the disease resistance NB-LRR family.</text>
</comment>
<evidence type="ECO:0000256" key="9">
    <source>
        <dbReference type="ARBA" id="ARBA00022821"/>
    </source>
</evidence>
<dbReference type="GO" id="GO:0009626">
    <property type="term" value="P:plant-type hypersensitive response"/>
    <property type="evidence" value="ECO:0007669"/>
    <property type="project" value="UniProtKB-KW"/>
</dbReference>
<dbReference type="GO" id="GO:0005737">
    <property type="term" value="C:cytoplasm"/>
    <property type="evidence" value="ECO:0007669"/>
    <property type="project" value="UniProtKB-SubCell"/>
</dbReference>
<comment type="function">
    <text evidence="1">Confers resistance to late blight (Phytophthora infestans) races carrying the avirulence gene Avr1. Resistance proteins guard the plant against pathogens that contain an appropriate avirulence protein via an indirect interaction with this avirulence protein. That triggers a defense system including the hypersensitive response, which restricts the pathogen growth.</text>
</comment>
<dbReference type="SUPFAM" id="SSF52540">
    <property type="entry name" value="P-loop containing nucleoside triphosphate hydrolases"/>
    <property type="match status" value="1"/>
</dbReference>
<dbReference type="Gene3D" id="3.40.50.300">
    <property type="entry name" value="P-loop containing nucleotide triphosphate hydrolases"/>
    <property type="match status" value="1"/>
</dbReference>
<evidence type="ECO:0000313" key="14">
    <source>
        <dbReference type="Proteomes" id="UP001161247"/>
    </source>
</evidence>
<reference evidence="13" key="1">
    <citation type="submission" date="2023-03" db="EMBL/GenBank/DDBJ databases">
        <authorList>
            <person name="Julca I."/>
        </authorList>
    </citation>
    <scope>NUCLEOTIDE SEQUENCE</scope>
</reference>
<dbReference type="PANTHER" id="PTHR23155:SF1152">
    <property type="entry name" value="AAA+ ATPASE DOMAIN-CONTAINING PROTEIN"/>
    <property type="match status" value="1"/>
</dbReference>
<dbReference type="InterPro" id="IPR002182">
    <property type="entry name" value="NB-ARC"/>
</dbReference>
<dbReference type="GO" id="GO:0051607">
    <property type="term" value="P:defense response to virus"/>
    <property type="evidence" value="ECO:0007669"/>
    <property type="project" value="UniProtKB-ARBA"/>
</dbReference>
<evidence type="ECO:0000256" key="10">
    <source>
        <dbReference type="ARBA" id="ARBA00022840"/>
    </source>
</evidence>
<dbReference type="InterPro" id="IPR036388">
    <property type="entry name" value="WH-like_DNA-bd_sf"/>
</dbReference>
<evidence type="ECO:0000256" key="4">
    <source>
        <dbReference type="ARBA" id="ARBA00022490"/>
    </source>
</evidence>
<keyword evidence="4" id="KW-0963">Cytoplasm</keyword>
<keyword evidence="7" id="KW-0677">Repeat</keyword>
<sequence>MDYMLEDFAHAIERVESSIPRLNDYWSLDGVTLERLESVTVELNFLYLFVGYSYKWSDASSSALCHSETEMNSLYIKFEELISHLRHAFIDRFTHPYHKFNTNLSELLAFYTSFNQNIDHLKSAIQTAYQGGSSVSTQSIHPCPPSTTTYDWKFFCDSLRWNIKYLSNYGVYSLRTQMKALHGSLCSLDNLSVFVSLHDDWSPWMDKMMDYIRGTIVQVAHLCCFCWYSAPLILEIKPHVENSLSDLLSKSDTGSSEFVGIALGFLRPYDEEQSEKSVCHFLYDMLGLEDQEGFLFQAIKFILFNFIQLTEDMDDFSGISLSDRTKFVVLLTISLKGQSRRHKTYFALLLAHIWSMIAIEIQSSKLDEHVKAFHEGYRLLEDMFSSMDEKSKEYQTWKVIERVPKKVQSLYQYYRSEEAQLVYHMFANLYLHFTAQMSIINLMEVISELMQEDSSLMQKYGTFFRELFFLKDAVIIMTVEEIMEGDSQLFKDFVNVFLDLIIRKRGVNYMNVPHLLQKVLQLKEKFNLQLPTITLPKTPGLCFIEFLVPNLRELLSRNHDLVPSAVQLIEAICSDLEFIISAFGYVLKHEFEQQDSKDLHTQLTNAGYLAEYMIDLMALGDDTKTQHLMGLHHAAAEIRNIKWQLNDSYKGHTCGGGAPIIPQKVMLHTSQVTTTTVEIPMIGFTDEKKDIIDLLTGDKQKRDIVSIVGMPGIGKTTLAHNVFCNATVIYHFSIRAWCCVSQTYRRRDLLLDILSHIIPITEDTHKSSDNDLKDLLRRQLKGKKYLIVMDDMWKIEAWDDLQISFPDDSQGSRILITSRAMDEVSKISTKTQILLPLSEEESWQLLKSKIFPKEECPEELLTVGQEIARNCKGLPLAIVAIAGILNRCGKNPDLWKQNAKRVRSLVLNDPGMNCKEILELSFNQLPDHLRACFLYFGAFQEDKDISVWRLQLLWIAEGFVPKMESKSVEHLAEDCLMDLIGRSLVIVSKRKSNGKVKACRVHDMVRDLCRLKAKDENFWQFVSGTDEPYSEFDASNSDIPLEFLNISNKTYKEYRLCFSMKRKHFVASKPSGPFVRSLLFFATADMHPRCPYDVSFIPSNYKRLRVLDLESINMGYSLPNGIELILDLRYLAISGDVDSITPSLSDLKNLETLLVKSSTDMVLLPETIWRMTKLRHIHVTNFATFIFHHEEHGSTSELYNLVSLSLPCFTCRKETSDMMMRFPNLQKLRCLVLEPRDFSEGTFQFPAFGSLCQLDSLKVSYYGKVLNVGELNFPSSIKKLTLSNFRLPWSHISVIGRLHNLEVLKLISRAFEGSRWDMEEEEFSKLKYLKLDTLNFECWNAYSDNFPQLQQLVVRHCMELEEIPIDFASISTLQAIEVQQCGISVEESVGRIKEQDIEGLMIVINSSHSTS</sequence>
<dbReference type="GO" id="GO:0005524">
    <property type="term" value="F:ATP binding"/>
    <property type="evidence" value="ECO:0007669"/>
    <property type="project" value="UniProtKB-KW"/>
</dbReference>
<organism evidence="13 14">
    <name type="scientific">Oldenlandia corymbosa var. corymbosa</name>
    <dbReference type="NCBI Taxonomy" id="529605"/>
    <lineage>
        <taxon>Eukaryota</taxon>
        <taxon>Viridiplantae</taxon>
        <taxon>Streptophyta</taxon>
        <taxon>Embryophyta</taxon>
        <taxon>Tracheophyta</taxon>
        <taxon>Spermatophyta</taxon>
        <taxon>Magnoliopsida</taxon>
        <taxon>eudicotyledons</taxon>
        <taxon>Gunneridae</taxon>
        <taxon>Pentapetalae</taxon>
        <taxon>asterids</taxon>
        <taxon>lamiids</taxon>
        <taxon>Gentianales</taxon>
        <taxon>Rubiaceae</taxon>
        <taxon>Rubioideae</taxon>
        <taxon>Spermacoceae</taxon>
        <taxon>Hedyotis-Oldenlandia complex</taxon>
        <taxon>Oldenlandia</taxon>
    </lineage>
</organism>
<evidence type="ECO:0000256" key="3">
    <source>
        <dbReference type="ARBA" id="ARBA00008894"/>
    </source>
</evidence>
<keyword evidence="9" id="KW-0611">Plant defense</keyword>
<feature type="domain" description="NB-ARC" evidence="11">
    <location>
        <begin position="686"/>
        <end position="855"/>
    </location>
</feature>
<dbReference type="FunFam" id="1.10.10.10:FF:000322">
    <property type="entry name" value="Probable disease resistance protein At1g63360"/>
    <property type="match status" value="1"/>
</dbReference>
<gene>
    <name evidence="13" type="ORF">OLC1_LOCUS6722</name>
</gene>
<evidence type="ECO:0000259" key="11">
    <source>
        <dbReference type="Pfam" id="PF00931"/>
    </source>
</evidence>
<dbReference type="EMBL" id="OX459119">
    <property type="protein sequence ID" value="CAI9095834.1"/>
    <property type="molecule type" value="Genomic_DNA"/>
</dbReference>
<dbReference type="Gene3D" id="1.10.10.10">
    <property type="entry name" value="Winged helix-like DNA-binding domain superfamily/Winged helix DNA-binding domain"/>
    <property type="match status" value="1"/>
</dbReference>
<dbReference type="InterPro" id="IPR027417">
    <property type="entry name" value="P-loop_NTPase"/>
</dbReference>
<dbReference type="InterPro" id="IPR042197">
    <property type="entry name" value="Apaf_helical"/>
</dbReference>
<name>A0AAV1CJI2_OLDCO</name>
<dbReference type="SUPFAM" id="SSF52058">
    <property type="entry name" value="L domain-like"/>
    <property type="match status" value="1"/>
</dbReference>
<dbReference type="Proteomes" id="UP001161247">
    <property type="component" value="Chromosome 2"/>
</dbReference>
<keyword evidence="8" id="KW-0547">Nucleotide-binding</keyword>
<evidence type="ECO:0000259" key="12">
    <source>
        <dbReference type="Pfam" id="PF23559"/>
    </source>
</evidence>
<evidence type="ECO:0000256" key="2">
    <source>
        <dbReference type="ARBA" id="ARBA00004496"/>
    </source>
</evidence>
<dbReference type="InterPro" id="IPR058922">
    <property type="entry name" value="WHD_DRP"/>
</dbReference>
<evidence type="ECO:0000256" key="6">
    <source>
        <dbReference type="ARBA" id="ARBA00022667"/>
    </source>
</evidence>
<keyword evidence="14" id="KW-1185">Reference proteome</keyword>
<dbReference type="InterPro" id="IPR032675">
    <property type="entry name" value="LRR_dom_sf"/>
</dbReference>
<proteinExistence type="inferred from homology"/>
<evidence type="ECO:0000256" key="7">
    <source>
        <dbReference type="ARBA" id="ARBA00022737"/>
    </source>
</evidence>
<dbReference type="Pfam" id="PF23559">
    <property type="entry name" value="WHD_DRP"/>
    <property type="match status" value="1"/>
</dbReference>
<dbReference type="Gene3D" id="1.10.8.430">
    <property type="entry name" value="Helical domain of apoptotic protease-activating factors"/>
    <property type="match status" value="1"/>
</dbReference>
<dbReference type="InterPro" id="IPR044974">
    <property type="entry name" value="Disease_R_plants"/>
</dbReference>
<evidence type="ECO:0000256" key="1">
    <source>
        <dbReference type="ARBA" id="ARBA00002074"/>
    </source>
</evidence>
<feature type="domain" description="Disease resistance protein winged helix" evidence="12">
    <location>
        <begin position="939"/>
        <end position="1009"/>
    </location>
</feature>
<evidence type="ECO:0000256" key="5">
    <source>
        <dbReference type="ARBA" id="ARBA00022614"/>
    </source>
</evidence>
<dbReference type="FunFam" id="3.40.50.300:FF:001091">
    <property type="entry name" value="Probable disease resistance protein At1g61300"/>
    <property type="match status" value="1"/>
</dbReference>
<accession>A0AAV1CJI2</accession>
<dbReference type="Pfam" id="PF00931">
    <property type="entry name" value="NB-ARC"/>
    <property type="match status" value="1"/>
</dbReference>
<comment type="subcellular location">
    <subcellularLocation>
        <location evidence="2">Cytoplasm</location>
    </subcellularLocation>
</comment>
<dbReference type="PANTHER" id="PTHR23155">
    <property type="entry name" value="DISEASE RESISTANCE PROTEIN RP"/>
    <property type="match status" value="1"/>
</dbReference>
<dbReference type="Gene3D" id="3.80.10.10">
    <property type="entry name" value="Ribonuclease Inhibitor"/>
    <property type="match status" value="1"/>
</dbReference>
<dbReference type="PRINTS" id="PR00364">
    <property type="entry name" value="DISEASERSIST"/>
</dbReference>